<keyword evidence="7 13" id="KW-0472">Membrane</keyword>
<evidence type="ECO:0000256" key="1">
    <source>
        <dbReference type="ARBA" id="ARBA00004651"/>
    </source>
</evidence>
<dbReference type="InterPro" id="IPR017452">
    <property type="entry name" value="GPCR_Rhodpsn_7TM"/>
</dbReference>
<evidence type="ECO:0000256" key="4">
    <source>
        <dbReference type="ARBA" id="ARBA00022692"/>
    </source>
</evidence>
<dbReference type="Pfam" id="PF00001">
    <property type="entry name" value="7tm_1"/>
    <property type="match status" value="1"/>
</dbReference>
<feature type="domain" description="G-protein coupled receptors family 1 profile" evidence="14">
    <location>
        <begin position="64"/>
        <end position="329"/>
    </location>
</feature>
<dbReference type="AlphaFoldDB" id="A0A0K2T873"/>
<evidence type="ECO:0000256" key="9">
    <source>
        <dbReference type="ARBA" id="ARBA00023170"/>
    </source>
</evidence>
<evidence type="ECO:0000256" key="5">
    <source>
        <dbReference type="ARBA" id="ARBA00022989"/>
    </source>
</evidence>
<keyword evidence="6 12" id="KW-0297">G-protein coupled receptor</keyword>
<evidence type="ECO:0000256" key="12">
    <source>
        <dbReference type="RuleBase" id="RU000688"/>
    </source>
</evidence>
<feature type="transmembrane region" description="Helical" evidence="13">
    <location>
        <begin position="84"/>
        <end position="111"/>
    </location>
</feature>
<gene>
    <name evidence="15" type="primary">Alstr</name>
</gene>
<feature type="transmembrane region" description="Helical" evidence="13">
    <location>
        <begin position="165"/>
        <end position="184"/>
    </location>
</feature>
<dbReference type="InterPro" id="IPR000405">
    <property type="entry name" value="Galanin_rcpt"/>
</dbReference>
<dbReference type="GO" id="GO:0005886">
    <property type="term" value="C:plasma membrane"/>
    <property type="evidence" value="ECO:0007669"/>
    <property type="project" value="UniProtKB-SubCell"/>
</dbReference>
<dbReference type="EMBL" id="HACA01004305">
    <property type="protein sequence ID" value="CDW21666.1"/>
    <property type="molecule type" value="Transcribed_RNA"/>
</dbReference>
<evidence type="ECO:0000256" key="13">
    <source>
        <dbReference type="SAM" id="Phobius"/>
    </source>
</evidence>
<evidence type="ECO:0000256" key="8">
    <source>
        <dbReference type="ARBA" id="ARBA00023157"/>
    </source>
</evidence>
<dbReference type="OrthoDB" id="2132067at2759"/>
<dbReference type="PRINTS" id="PR00663">
    <property type="entry name" value="GALANINR"/>
</dbReference>
<keyword evidence="4 12" id="KW-0812">Transmembrane</keyword>
<evidence type="ECO:0000256" key="7">
    <source>
        <dbReference type="ARBA" id="ARBA00023136"/>
    </source>
</evidence>
<comment type="subcellular location">
    <subcellularLocation>
        <location evidence="1">Cell membrane</location>
        <topology evidence="1">Multi-pass membrane protein</topology>
    </subcellularLocation>
</comment>
<protein>
    <submittedName>
        <fullName evidence="15">Allatostatin receptor [Bombyx mori]</fullName>
    </submittedName>
</protein>
<keyword evidence="8" id="KW-1015">Disulfide bond</keyword>
<dbReference type="CDD" id="cd15096">
    <property type="entry name" value="7tmA_AstA_R_insect"/>
    <property type="match status" value="1"/>
</dbReference>
<evidence type="ECO:0000256" key="3">
    <source>
        <dbReference type="ARBA" id="ARBA00022475"/>
    </source>
</evidence>
<dbReference type="PROSITE" id="PS50262">
    <property type="entry name" value="G_PROTEIN_RECEP_F1_2"/>
    <property type="match status" value="1"/>
</dbReference>
<dbReference type="SMART" id="SM01381">
    <property type="entry name" value="7TM_GPCR_Srsx"/>
    <property type="match status" value="1"/>
</dbReference>
<feature type="transmembrane region" description="Helical" evidence="13">
    <location>
        <begin position="45"/>
        <end position="72"/>
    </location>
</feature>
<keyword evidence="9 12" id="KW-0675">Receptor</keyword>
<dbReference type="GO" id="GO:0004930">
    <property type="term" value="F:G protein-coupled receptor activity"/>
    <property type="evidence" value="ECO:0007669"/>
    <property type="project" value="UniProtKB-KW"/>
</dbReference>
<sequence length="386" mass="44277">MEEDYLISINYSGSHSTMYTTSYPINTQLNETFYDESWADEMEKVISIVVPIFFSIVALVGLFGNLLVVMVVTFNKQMRNTTNLLILNLAVADILFIVFCVPFTATGYALPHDWPFGDYWCKIVQFLIYGTAFISIYTLVLMSLDRFLAVVYPIESMTWRTERNCRIAISLVWFFTVLFCLPVFTAHGEVVTPITNHSYCIFLNNQTVSFLPESWNIRWSLLIFQVSFLGSAYLFPLLLIIGLYSVMLYRLWTKEPVGRVSAESIKNKKRVIKMVMIVVLIFTLSWLPIHIILLLRSLNLYESTPMNMTFQIIAHILAYSNSCVNPILYAFLSEPFRRGFWAVITCIRPSGPHGVHRNGYEMADIKHVKDGRGNSKCGEEKSKGDN</sequence>
<name>A0A0K2T873_LEPSM</name>
<reference evidence="15" key="1">
    <citation type="submission" date="2014-05" db="EMBL/GenBank/DDBJ databases">
        <authorList>
            <person name="Chronopoulou M."/>
        </authorList>
    </citation>
    <scope>NUCLEOTIDE SEQUENCE</scope>
    <source>
        <tissue evidence="15">Whole organism</tissue>
    </source>
</reference>
<dbReference type="PRINTS" id="PR00237">
    <property type="entry name" value="GPCRRHODOPSN"/>
</dbReference>
<evidence type="ECO:0000256" key="6">
    <source>
        <dbReference type="ARBA" id="ARBA00023040"/>
    </source>
</evidence>
<feature type="transmembrane region" description="Helical" evidence="13">
    <location>
        <begin position="222"/>
        <end position="251"/>
    </location>
</feature>
<dbReference type="PANTHER" id="PTHR45695">
    <property type="entry name" value="LEUCOKININ RECEPTOR-RELATED"/>
    <property type="match status" value="1"/>
</dbReference>
<dbReference type="Gene3D" id="1.20.1070.10">
    <property type="entry name" value="Rhodopsin 7-helix transmembrane proteins"/>
    <property type="match status" value="1"/>
</dbReference>
<evidence type="ECO:0000256" key="11">
    <source>
        <dbReference type="ARBA" id="ARBA00023224"/>
    </source>
</evidence>
<evidence type="ECO:0000313" key="15">
    <source>
        <dbReference type="EMBL" id="CDW21666.1"/>
    </source>
</evidence>
<keyword evidence="11 12" id="KW-0807">Transducer</keyword>
<dbReference type="InterPro" id="IPR000276">
    <property type="entry name" value="GPCR_Rhodpsn"/>
</dbReference>
<feature type="transmembrane region" description="Helical" evidence="13">
    <location>
        <begin position="123"/>
        <end position="144"/>
    </location>
</feature>
<dbReference type="PANTHER" id="PTHR45695:SF23">
    <property type="entry name" value="GALANIN-LIKE G-PROTEIN COUPLED RECEPTOR NPR-9"/>
    <property type="match status" value="1"/>
</dbReference>
<dbReference type="SUPFAM" id="SSF81321">
    <property type="entry name" value="Family A G protein-coupled receptor-like"/>
    <property type="match status" value="1"/>
</dbReference>
<evidence type="ECO:0000256" key="10">
    <source>
        <dbReference type="ARBA" id="ARBA00023180"/>
    </source>
</evidence>
<accession>A0A0K2T873</accession>
<dbReference type="PROSITE" id="PS00237">
    <property type="entry name" value="G_PROTEIN_RECEP_F1_1"/>
    <property type="match status" value="1"/>
</dbReference>
<keyword evidence="3" id="KW-1003">Cell membrane</keyword>
<keyword evidence="10" id="KW-0325">Glycoprotein</keyword>
<evidence type="ECO:0000259" key="14">
    <source>
        <dbReference type="PROSITE" id="PS50262"/>
    </source>
</evidence>
<proteinExistence type="inferred from homology"/>
<evidence type="ECO:0000256" key="2">
    <source>
        <dbReference type="ARBA" id="ARBA00010663"/>
    </source>
</evidence>
<organism evidence="15">
    <name type="scientific">Lepeophtheirus salmonis</name>
    <name type="common">Salmon louse</name>
    <name type="synonym">Caligus salmonis</name>
    <dbReference type="NCBI Taxonomy" id="72036"/>
    <lineage>
        <taxon>Eukaryota</taxon>
        <taxon>Metazoa</taxon>
        <taxon>Ecdysozoa</taxon>
        <taxon>Arthropoda</taxon>
        <taxon>Crustacea</taxon>
        <taxon>Multicrustacea</taxon>
        <taxon>Hexanauplia</taxon>
        <taxon>Copepoda</taxon>
        <taxon>Siphonostomatoida</taxon>
        <taxon>Caligidae</taxon>
        <taxon>Lepeophtheirus</taxon>
    </lineage>
</organism>
<keyword evidence="5 13" id="KW-1133">Transmembrane helix</keyword>
<comment type="similarity">
    <text evidence="2 12">Belongs to the G-protein coupled receptor 1 family.</text>
</comment>
<feature type="transmembrane region" description="Helical" evidence="13">
    <location>
        <begin position="271"/>
        <end position="292"/>
    </location>
</feature>
<feature type="transmembrane region" description="Helical" evidence="13">
    <location>
        <begin position="312"/>
        <end position="332"/>
    </location>
</feature>